<evidence type="ECO:0000313" key="3">
    <source>
        <dbReference type="Proteomes" id="UP001519460"/>
    </source>
</evidence>
<protein>
    <submittedName>
        <fullName evidence="2">Uncharacterized protein</fullName>
    </submittedName>
</protein>
<dbReference type="EMBL" id="JACVVK020000277">
    <property type="protein sequence ID" value="KAK7480661.1"/>
    <property type="molecule type" value="Genomic_DNA"/>
</dbReference>
<evidence type="ECO:0000313" key="2">
    <source>
        <dbReference type="EMBL" id="KAK7480661.1"/>
    </source>
</evidence>
<feature type="chain" id="PRO_5044786724" evidence="1">
    <location>
        <begin position="36"/>
        <end position="310"/>
    </location>
</feature>
<sequence length="310" mass="33949">MSLQEPVFQIRQLSRMFMHVTLLLLSLLAVGGAAGQQPGYGGYLPFPAYPQFPAPSEKPDEVDKLFARLRDVDAKLHTASEELANLQSRLSLSKKFLDELLSGWIMSTAAATVSAVSNVAATAESTSSNNTQAIQVAANDLAEEKMEDAQQDSTIARLACAVRKVKDKLLTILDNQMRLFRNDVEVANGQLDSVRAAEKSRMCETGDVTLDKDSPRSEVIFQTDFGRKIPQLLYSITGYEFHLTNKKPSPFSYFHQREPNALGTFVSAVTSPDAATFESFDLSFGATELLSVKVGWQACSIGPGMMTVDH</sequence>
<name>A0ABD0K191_9CAEN</name>
<proteinExistence type="predicted"/>
<dbReference type="AlphaFoldDB" id="A0ABD0K191"/>
<gene>
    <name evidence="2" type="ORF">BaRGS_00028133</name>
</gene>
<dbReference type="Proteomes" id="UP001519460">
    <property type="component" value="Unassembled WGS sequence"/>
</dbReference>
<comment type="caution">
    <text evidence="2">The sequence shown here is derived from an EMBL/GenBank/DDBJ whole genome shotgun (WGS) entry which is preliminary data.</text>
</comment>
<keyword evidence="3" id="KW-1185">Reference proteome</keyword>
<reference evidence="2 3" key="1">
    <citation type="journal article" date="2023" name="Sci. Data">
        <title>Genome assembly of the Korean intertidal mud-creeper Batillaria attramentaria.</title>
        <authorList>
            <person name="Patra A.K."/>
            <person name="Ho P.T."/>
            <person name="Jun S."/>
            <person name="Lee S.J."/>
            <person name="Kim Y."/>
            <person name="Won Y.J."/>
        </authorList>
    </citation>
    <scope>NUCLEOTIDE SEQUENCE [LARGE SCALE GENOMIC DNA]</scope>
    <source>
        <strain evidence="2">Wonlab-2016</strain>
    </source>
</reference>
<keyword evidence="1" id="KW-0732">Signal</keyword>
<feature type="signal peptide" evidence="1">
    <location>
        <begin position="1"/>
        <end position="35"/>
    </location>
</feature>
<evidence type="ECO:0000256" key="1">
    <source>
        <dbReference type="SAM" id="SignalP"/>
    </source>
</evidence>
<organism evidence="2 3">
    <name type="scientific">Batillaria attramentaria</name>
    <dbReference type="NCBI Taxonomy" id="370345"/>
    <lineage>
        <taxon>Eukaryota</taxon>
        <taxon>Metazoa</taxon>
        <taxon>Spiralia</taxon>
        <taxon>Lophotrochozoa</taxon>
        <taxon>Mollusca</taxon>
        <taxon>Gastropoda</taxon>
        <taxon>Caenogastropoda</taxon>
        <taxon>Sorbeoconcha</taxon>
        <taxon>Cerithioidea</taxon>
        <taxon>Batillariidae</taxon>
        <taxon>Batillaria</taxon>
    </lineage>
</organism>
<accession>A0ABD0K191</accession>